<sequence length="377" mass="41547">MERLYVIPLLTLTVAVATAHAEEATLDTEYQDLRLVPVAENLEQPWGVAILPGELFVLSERTGQIQTFYNGKRQRVEGLPGLHVEGKGGLLDIAASPDYPDTGWLYFTYSSGSADSTATALARGRLAGDRLVEVEELFEQNRRSEPGPQAGSRLAWMEDDTLLMSIGDRGTPGRAQNTMDHAGSILRLDPQGLAPLDNPLLEEAGYLPRIYSWGHRHVLGLAVDQERGHVWAVEARPNGDDELIRVRPGANHGWPELTLGEDATTGGLLEDITKGTIFIEDDVIPPVHRFEENVSPSGLAVVNGEHYPRWQGNLLVGGLESEQLYRFEVNEGEVVEMEELLDEPLGPVREVRQGPDGYLYVLTGNENGTLYRLEPEA</sequence>
<feature type="domain" description="Glucose/Sorbosone dehydrogenase" evidence="2">
    <location>
        <begin position="42"/>
        <end position="372"/>
    </location>
</feature>
<comment type="caution">
    <text evidence="3">The sequence shown here is derived from an EMBL/GenBank/DDBJ whole genome shotgun (WGS) entry which is preliminary data.</text>
</comment>
<dbReference type="SUPFAM" id="SSF50952">
    <property type="entry name" value="Soluble quinoprotein glucose dehydrogenase"/>
    <property type="match status" value="1"/>
</dbReference>
<dbReference type="Pfam" id="PF07995">
    <property type="entry name" value="GSDH"/>
    <property type="match status" value="1"/>
</dbReference>
<dbReference type="PANTHER" id="PTHR19328">
    <property type="entry name" value="HEDGEHOG-INTERACTING PROTEIN"/>
    <property type="match status" value="1"/>
</dbReference>
<feature type="signal peptide" evidence="1">
    <location>
        <begin position="1"/>
        <end position="21"/>
    </location>
</feature>
<dbReference type="InterPro" id="IPR011041">
    <property type="entry name" value="Quinoprot_gluc/sorb_DH_b-prop"/>
</dbReference>
<feature type="chain" id="PRO_5045762626" evidence="1">
    <location>
        <begin position="22"/>
        <end position="377"/>
    </location>
</feature>
<dbReference type="PANTHER" id="PTHR19328:SF75">
    <property type="entry name" value="ALDOSE SUGAR DEHYDROGENASE YLII"/>
    <property type="match status" value="1"/>
</dbReference>
<dbReference type="RefSeq" id="WP_219793548.1">
    <property type="nucleotide sequence ID" value="NZ_JAHYCA010000008.1"/>
</dbReference>
<dbReference type="Proteomes" id="UP000769617">
    <property type="component" value="Unassembled WGS sequence"/>
</dbReference>
<reference evidence="3 4" key="1">
    <citation type="submission" date="2021-07" db="EMBL/GenBank/DDBJ databases">
        <authorList>
            <person name="So Y."/>
        </authorList>
    </citation>
    <scope>NUCLEOTIDE SEQUENCE [LARGE SCALE GENOMIC DNA]</scope>
    <source>
        <strain evidence="3 4">Y3S6</strain>
    </source>
</reference>
<organism evidence="3 4">
    <name type="scientific">Billgrantia antri</name>
    <dbReference type="NCBI Taxonomy" id="2846777"/>
    <lineage>
        <taxon>Bacteria</taxon>
        <taxon>Pseudomonadati</taxon>
        <taxon>Pseudomonadota</taxon>
        <taxon>Gammaproteobacteria</taxon>
        <taxon>Oceanospirillales</taxon>
        <taxon>Halomonadaceae</taxon>
        <taxon>Billgrantia</taxon>
    </lineage>
</organism>
<protein>
    <submittedName>
        <fullName evidence="3">PQQ-dependent sugar dehydrogenase</fullName>
    </submittedName>
</protein>
<accession>A0ABS6ZTF8</accession>
<name>A0ABS6ZTF8_9GAMM</name>
<gene>
    <name evidence="3" type="ORF">KPL81_19490</name>
</gene>
<evidence type="ECO:0000313" key="3">
    <source>
        <dbReference type="EMBL" id="MBW6393340.1"/>
    </source>
</evidence>
<evidence type="ECO:0000313" key="4">
    <source>
        <dbReference type="Proteomes" id="UP000769617"/>
    </source>
</evidence>
<evidence type="ECO:0000259" key="2">
    <source>
        <dbReference type="Pfam" id="PF07995"/>
    </source>
</evidence>
<keyword evidence="1" id="KW-0732">Signal</keyword>
<evidence type="ECO:0000256" key="1">
    <source>
        <dbReference type="SAM" id="SignalP"/>
    </source>
</evidence>
<dbReference type="InterPro" id="IPR011042">
    <property type="entry name" value="6-blade_b-propeller_TolB-like"/>
</dbReference>
<proteinExistence type="predicted"/>
<keyword evidence="4" id="KW-1185">Reference proteome</keyword>
<dbReference type="InterPro" id="IPR012938">
    <property type="entry name" value="Glc/Sorbosone_DH"/>
</dbReference>
<dbReference type="Gene3D" id="2.120.10.30">
    <property type="entry name" value="TolB, C-terminal domain"/>
    <property type="match status" value="1"/>
</dbReference>
<dbReference type="EMBL" id="JAHYCA010000008">
    <property type="protein sequence ID" value="MBW6393340.1"/>
    <property type="molecule type" value="Genomic_DNA"/>
</dbReference>